<dbReference type="Proteomes" id="UP000244005">
    <property type="component" value="Unassembled WGS sequence"/>
</dbReference>
<keyword evidence="2" id="KW-1185">Reference proteome</keyword>
<reference evidence="2" key="1">
    <citation type="journal article" date="2017" name="Cell">
        <title>Insights into land plant evolution garnered from the Marchantia polymorpha genome.</title>
        <authorList>
            <person name="Bowman J.L."/>
            <person name="Kohchi T."/>
            <person name="Yamato K.T."/>
            <person name="Jenkins J."/>
            <person name="Shu S."/>
            <person name="Ishizaki K."/>
            <person name="Yamaoka S."/>
            <person name="Nishihama R."/>
            <person name="Nakamura Y."/>
            <person name="Berger F."/>
            <person name="Adam C."/>
            <person name="Aki S.S."/>
            <person name="Althoff F."/>
            <person name="Araki T."/>
            <person name="Arteaga-Vazquez M.A."/>
            <person name="Balasubrmanian S."/>
            <person name="Barry K."/>
            <person name="Bauer D."/>
            <person name="Boehm C.R."/>
            <person name="Briginshaw L."/>
            <person name="Caballero-Perez J."/>
            <person name="Catarino B."/>
            <person name="Chen F."/>
            <person name="Chiyoda S."/>
            <person name="Chovatia M."/>
            <person name="Davies K.M."/>
            <person name="Delmans M."/>
            <person name="Demura T."/>
            <person name="Dierschke T."/>
            <person name="Dolan L."/>
            <person name="Dorantes-Acosta A.E."/>
            <person name="Eklund D.M."/>
            <person name="Florent S.N."/>
            <person name="Flores-Sandoval E."/>
            <person name="Fujiyama A."/>
            <person name="Fukuzawa H."/>
            <person name="Galik B."/>
            <person name="Grimanelli D."/>
            <person name="Grimwood J."/>
            <person name="Grossniklaus U."/>
            <person name="Hamada T."/>
            <person name="Haseloff J."/>
            <person name="Hetherington A.J."/>
            <person name="Higo A."/>
            <person name="Hirakawa Y."/>
            <person name="Hundley H.N."/>
            <person name="Ikeda Y."/>
            <person name="Inoue K."/>
            <person name="Inoue S.I."/>
            <person name="Ishida S."/>
            <person name="Jia Q."/>
            <person name="Kakita M."/>
            <person name="Kanazawa T."/>
            <person name="Kawai Y."/>
            <person name="Kawashima T."/>
            <person name="Kennedy M."/>
            <person name="Kinose K."/>
            <person name="Kinoshita T."/>
            <person name="Kohara Y."/>
            <person name="Koide E."/>
            <person name="Komatsu K."/>
            <person name="Kopischke S."/>
            <person name="Kubo M."/>
            <person name="Kyozuka J."/>
            <person name="Lagercrantz U."/>
            <person name="Lin S.S."/>
            <person name="Lindquist E."/>
            <person name="Lipzen A.M."/>
            <person name="Lu C.W."/>
            <person name="De Luna E."/>
            <person name="Martienssen R.A."/>
            <person name="Minamino N."/>
            <person name="Mizutani M."/>
            <person name="Mizutani M."/>
            <person name="Mochizuki N."/>
            <person name="Monte I."/>
            <person name="Mosher R."/>
            <person name="Nagasaki H."/>
            <person name="Nakagami H."/>
            <person name="Naramoto S."/>
            <person name="Nishitani K."/>
            <person name="Ohtani M."/>
            <person name="Okamoto T."/>
            <person name="Okumura M."/>
            <person name="Phillips J."/>
            <person name="Pollak B."/>
            <person name="Reinders A."/>
            <person name="Rovekamp M."/>
            <person name="Sano R."/>
            <person name="Sawa S."/>
            <person name="Schmid M.W."/>
            <person name="Shirakawa M."/>
            <person name="Solano R."/>
            <person name="Spunde A."/>
            <person name="Suetsugu N."/>
            <person name="Sugano S."/>
            <person name="Sugiyama A."/>
            <person name="Sun R."/>
            <person name="Suzuki Y."/>
            <person name="Takenaka M."/>
            <person name="Takezawa D."/>
            <person name="Tomogane H."/>
            <person name="Tsuzuki M."/>
            <person name="Ueda T."/>
            <person name="Umeda M."/>
            <person name="Ward J.M."/>
            <person name="Watanabe Y."/>
            <person name="Yazaki K."/>
            <person name="Yokoyama R."/>
            <person name="Yoshitake Y."/>
            <person name="Yotsui I."/>
            <person name="Zachgo S."/>
            <person name="Schmutz J."/>
        </authorList>
    </citation>
    <scope>NUCLEOTIDE SEQUENCE [LARGE SCALE GENOMIC DNA]</scope>
    <source>
        <strain evidence="2">Tak-1</strain>
    </source>
</reference>
<protein>
    <submittedName>
        <fullName evidence="1">Uncharacterized protein</fullName>
    </submittedName>
</protein>
<accession>A0A2R6XRD9</accession>
<evidence type="ECO:0000313" key="2">
    <source>
        <dbReference type="Proteomes" id="UP000244005"/>
    </source>
</evidence>
<evidence type="ECO:0000313" key="1">
    <source>
        <dbReference type="EMBL" id="PTQ48680.1"/>
    </source>
</evidence>
<sequence>MDPSNGKIISSSGVEGLKCAAFQRSLRTPHHGDSKCRIHLRLFSCSTSLSSEVIEQATSNTCPAERIESGCTQ</sequence>
<gene>
    <name evidence="1" type="ORF">MARPO_0005s0288</name>
</gene>
<name>A0A2R6XRD9_MARPO</name>
<organism evidence="1 2">
    <name type="scientific">Marchantia polymorpha</name>
    <name type="common">Common liverwort</name>
    <name type="synonym">Marchantia aquatica</name>
    <dbReference type="NCBI Taxonomy" id="3197"/>
    <lineage>
        <taxon>Eukaryota</taxon>
        <taxon>Viridiplantae</taxon>
        <taxon>Streptophyta</taxon>
        <taxon>Embryophyta</taxon>
        <taxon>Marchantiophyta</taxon>
        <taxon>Marchantiopsida</taxon>
        <taxon>Marchantiidae</taxon>
        <taxon>Marchantiales</taxon>
        <taxon>Marchantiaceae</taxon>
        <taxon>Marchantia</taxon>
    </lineage>
</organism>
<dbReference type="Gramene" id="Mp1g03190.1">
    <property type="protein sequence ID" value="Mp1g03190.1.cds"/>
    <property type="gene ID" value="Mp1g03190"/>
</dbReference>
<dbReference type="EMBL" id="KZ772677">
    <property type="protein sequence ID" value="PTQ48680.1"/>
    <property type="molecule type" value="Genomic_DNA"/>
</dbReference>
<dbReference type="AlphaFoldDB" id="A0A2R6XRD9"/>
<proteinExistence type="predicted"/>